<gene>
    <name evidence="1" type="ORF">GSOID_T00016234001</name>
</gene>
<name>E4Y248_OIKDI</name>
<accession>E4Y248</accession>
<protein>
    <recommendedName>
        <fullName evidence="3">Ubiquitin-like domain-containing protein</fullName>
    </recommendedName>
</protein>
<evidence type="ECO:0000313" key="2">
    <source>
        <dbReference type="Proteomes" id="UP000001307"/>
    </source>
</evidence>
<dbReference type="AlphaFoldDB" id="E4Y248"/>
<sequence length="216" mass="24840">MKLELRDERIYQGTDSTMHGFLVRVNKEKPKLDTHLIEFDEDIRVQFYAGTLRLHEGEDKASVMINLTLDPTQNKIGMEMMTLEPTTMDIEFAIIVGRTINSRRIKGVTFSSAFLEKERSPEPTHEKFETSTEMFIKHNYMNLLVEHSHGASGGGHLSLLLGRDCTISDVKEKIARRMLDIKGPEEFTNTSCQRLIHGGQILARDKKRYSDFFFTI</sequence>
<dbReference type="InterPro" id="IPR029071">
    <property type="entry name" value="Ubiquitin-like_domsf"/>
</dbReference>
<dbReference type="Proteomes" id="UP000001307">
    <property type="component" value="Unassembled WGS sequence"/>
</dbReference>
<proteinExistence type="predicted"/>
<dbReference type="InParanoid" id="E4Y248"/>
<evidence type="ECO:0008006" key="3">
    <source>
        <dbReference type="Google" id="ProtNLM"/>
    </source>
</evidence>
<dbReference type="EMBL" id="FN653756">
    <property type="protein sequence ID" value="CBY15942.1"/>
    <property type="molecule type" value="Genomic_DNA"/>
</dbReference>
<organism evidence="1">
    <name type="scientific">Oikopleura dioica</name>
    <name type="common">Tunicate</name>
    <dbReference type="NCBI Taxonomy" id="34765"/>
    <lineage>
        <taxon>Eukaryota</taxon>
        <taxon>Metazoa</taxon>
        <taxon>Chordata</taxon>
        <taxon>Tunicata</taxon>
        <taxon>Appendicularia</taxon>
        <taxon>Copelata</taxon>
        <taxon>Oikopleuridae</taxon>
        <taxon>Oikopleura</taxon>
    </lineage>
</organism>
<evidence type="ECO:0000313" key="1">
    <source>
        <dbReference type="EMBL" id="CBY15942.1"/>
    </source>
</evidence>
<dbReference type="SUPFAM" id="SSF54236">
    <property type="entry name" value="Ubiquitin-like"/>
    <property type="match status" value="1"/>
</dbReference>
<reference evidence="1" key="1">
    <citation type="journal article" date="2010" name="Science">
        <title>Plasticity of animal genome architecture unmasked by rapid evolution of a pelagic tunicate.</title>
        <authorList>
            <person name="Denoeud F."/>
            <person name="Henriet S."/>
            <person name="Mungpakdee S."/>
            <person name="Aury J.M."/>
            <person name="Da Silva C."/>
            <person name="Brinkmann H."/>
            <person name="Mikhaleva J."/>
            <person name="Olsen L.C."/>
            <person name="Jubin C."/>
            <person name="Canestro C."/>
            <person name="Bouquet J.M."/>
            <person name="Danks G."/>
            <person name="Poulain J."/>
            <person name="Campsteijn C."/>
            <person name="Adamski M."/>
            <person name="Cross I."/>
            <person name="Yadetie F."/>
            <person name="Muffato M."/>
            <person name="Louis A."/>
            <person name="Butcher S."/>
            <person name="Tsagkogeorga G."/>
            <person name="Konrad A."/>
            <person name="Singh S."/>
            <person name="Jensen M.F."/>
            <person name="Cong E.H."/>
            <person name="Eikeseth-Otteraa H."/>
            <person name="Noel B."/>
            <person name="Anthouard V."/>
            <person name="Porcel B.M."/>
            <person name="Kachouri-Lafond R."/>
            <person name="Nishino A."/>
            <person name="Ugolini M."/>
            <person name="Chourrout P."/>
            <person name="Nishida H."/>
            <person name="Aasland R."/>
            <person name="Huzurbazar S."/>
            <person name="Westhof E."/>
            <person name="Delsuc F."/>
            <person name="Lehrach H."/>
            <person name="Reinhardt R."/>
            <person name="Weissenbach J."/>
            <person name="Roy S.W."/>
            <person name="Artiguenave F."/>
            <person name="Postlethwait J.H."/>
            <person name="Manak J.R."/>
            <person name="Thompson E.M."/>
            <person name="Jaillon O."/>
            <person name="Du Pasquier L."/>
            <person name="Boudinot P."/>
            <person name="Liberles D.A."/>
            <person name="Volff J.N."/>
            <person name="Philippe H."/>
            <person name="Lenhard B."/>
            <person name="Roest Crollius H."/>
            <person name="Wincker P."/>
            <person name="Chourrout D."/>
        </authorList>
    </citation>
    <scope>NUCLEOTIDE SEQUENCE [LARGE SCALE GENOMIC DNA]</scope>
</reference>
<keyword evidence="2" id="KW-1185">Reference proteome</keyword>